<evidence type="ECO:0000256" key="16">
    <source>
        <dbReference type="PROSITE-ProRule" id="PRU00228"/>
    </source>
</evidence>
<keyword evidence="5" id="KW-0963">Cytoplasm</keyword>
<dbReference type="SMART" id="SM00248">
    <property type="entry name" value="ANK"/>
    <property type="match status" value="7"/>
</dbReference>
<keyword evidence="12" id="KW-0914">Notch signaling pathway</keyword>
<feature type="compositionally biased region" description="Polar residues" evidence="17">
    <location>
        <begin position="1443"/>
        <end position="1457"/>
    </location>
</feature>
<dbReference type="InterPro" id="IPR043145">
    <property type="entry name" value="Znf_ZZ_sf"/>
</dbReference>
<feature type="region of interest" description="Disordered" evidence="17">
    <location>
        <begin position="1187"/>
        <end position="1219"/>
    </location>
</feature>
<dbReference type="Gene3D" id="3.30.40.10">
    <property type="entry name" value="Zinc/RING finger domain, C3HC4 (zinc finger)"/>
    <property type="match status" value="1"/>
</dbReference>
<evidence type="ECO:0000313" key="21">
    <source>
        <dbReference type="EMBL" id="MBY86417.1"/>
    </source>
</evidence>
<dbReference type="RefSeq" id="XP_025418212.1">
    <property type="nucleotide sequence ID" value="XM_025562427.1"/>
</dbReference>
<dbReference type="EMBL" id="GGMS01017214">
    <property type="protein sequence ID" value="MBY86417.1"/>
    <property type="molecule type" value="Transcribed_RNA"/>
</dbReference>
<dbReference type="InterPro" id="IPR013083">
    <property type="entry name" value="Znf_RING/FYVE/PHD"/>
</dbReference>
<dbReference type="GO" id="GO:0008270">
    <property type="term" value="F:zinc ion binding"/>
    <property type="evidence" value="ECO:0007669"/>
    <property type="project" value="UniProtKB-KW"/>
</dbReference>
<dbReference type="EC" id="2.3.2.27" evidence="4"/>
<evidence type="ECO:0000256" key="15">
    <source>
        <dbReference type="PROSITE-ProRule" id="PRU00023"/>
    </source>
</evidence>
<dbReference type="RefSeq" id="XP_025418213.1">
    <property type="nucleotide sequence ID" value="XM_025562428.1"/>
</dbReference>
<reference evidence="21" key="1">
    <citation type="submission" date="2018-04" db="EMBL/GenBank/DDBJ databases">
        <title>Transcriptome assembly of Sipha flava.</title>
        <authorList>
            <person name="Scully E.D."/>
            <person name="Geib S.M."/>
            <person name="Palmer N.A."/>
            <person name="Koch K."/>
            <person name="Bradshaw J."/>
            <person name="Heng-Moss T."/>
            <person name="Sarath G."/>
        </authorList>
    </citation>
    <scope>NUCLEOTIDE SEQUENCE</scope>
</reference>
<dbReference type="GO" id="GO:0061630">
    <property type="term" value="F:ubiquitin protein ligase activity"/>
    <property type="evidence" value="ECO:0007669"/>
    <property type="project" value="UniProtKB-EC"/>
</dbReference>
<evidence type="ECO:0000256" key="5">
    <source>
        <dbReference type="ARBA" id="ARBA00022490"/>
    </source>
</evidence>
<comment type="pathway">
    <text evidence="3">Protein modification; protein ubiquitination.</text>
</comment>
<dbReference type="PROSITE" id="PS50135">
    <property type="entry name" value="ZF_ZZ_2"/>
    <property type="match status" value="1"/>
</dbReference>
<evidence type="ECO:0000256" key="13">
    <source>
        <dbReference type="ARBA" id="ARBA00023043"/>
    </source>
</evidence>
<dbReference type="PROSITE" id="PS50089">
    <property type="entry name" value="ZF_RING_2"/>
    <property type="match status" value="1"/>
</dbReference>
<dbReference type="GO" id="GO:0006897">
    <property type="term" value="P:endocytosis"/>
    <property type="evidence" value="ECO:0007669"/>
    <property type="project" value="TreeGrafter"/>
</dbReference>
<feature type="compositionally biased region" description="Polar residues" evidence="17">
    <location>
        <begin position="1205"/>
        <end position="1217"/>
    </location>
</feature>
<feature type="compositionally biased region" description="Low complexity" evidence="17">
    <location>
        <begin position="1430"/>
        <end position="1442"/>
    </location>
</feature>
<evidence type="ECO:0000256" key="10">
    <source>
        <dbReference type="ARBA" id="ARBA00022786"/>
    </source>
</evidence>
<feature type="region of interest" description="Disordered" evidence="17">
    <location>
        <begin position="1103"/>
        <end position="1141"/>
    </location>
</feature>
<evidence type="ECO:0000256" key="4">
    <source>
        <dbReference type="ARBA" id="ARBA00012483"/>
    </source>
</evidence>
<dbReference type="PANTHER" id="PTHR24202">
    <property type="entry name" value="E3 UBIQUITIN-PROTEIN LIGASE MIB2"/>
    <property type="match status" value="1"/>
</dbReference>
<comment type="catalytic activity">
    <reaction evidence="1">
        <text>S-ubiquitinyl-[E2 ubiquitin-conjugating enzyme]-L-cysteine + [acceptor protein]-L-lysine = [E2 ubiquitin-conjugating enzyme]-L-cysteine + N(6)-ubiquitinyl-[acceptor protein]-L-lysine.</text>
        <dbReference type="EC" id="2.3.2.27"/>
    </reaction>
</comment>
<dbReference type="InterPro" id="IPR037252">
    <property type="entry name" value="Mib_Herc2_sf"/>
</dbReference>
<evidence type="ECO:0000256" key="7">
    <source>
        <dbReference type="ARBA" id="ARBA00022723"/>
    </source>
</evidence>
<evidence type="ECO:0000313" key="24">
    <source>
        <dbReference type="RefSeq" id="XP_025418212.1"/>
    </source>
</evidence>
<dbReference type="PROSITE" id="PS51416">
    <property type="entry name" value="MIB_HERC2"/>
    <property type="match status" value="2"/>
</dbReference>
<name>A0A2S2R8M9_9HEMI</name>
<reference evidence="23 24" key="2">
    <citation type="submission" date="2025-04" db="UniProtKB">
        <authorList>
            <consortium name="RefSeq"/>
        </authorList>
    </citation>
    <scope>IDENTIFICATION</scope>
    <source>
        <tissue evidence="23 24">Whole body</tissue>
    </source>
</reference>
<evidence type="ECO:0000256" key="8">
    <source>
        <dbReference type="ARBA" id="ARBA00022737"/>
    </source>
</evidence>
<keyword evidence="8" id="KW-0677">Repeat</keyword>
<protein>
    <recommendedName>
        <fullName evidence="4">RING-type E3 ubiquitin transferase</fullName>
        <ecNumber evidence="4">2.3.2.27</ecNumber>
    </recommendedName>
</protein>
<evidence type="ECO:0000256" key="12">
    <source>
        <dbReference type="ARBA" id="ARBA00022976"/>
    </source>
</evidence>
<evidence type="ECO:0000313" key="25">
    <source>
        <dbReference type="RefSeq" id="XP_025418213.1"/>
    </source>
</evidence>
<dbReference type="PRINTS" id="PR01415">
    <property type="entry name" value="ANKYRIN"/>
</dbReference>
<dbReference type="Pfam" id="PF00023">
    <property type="entry name" value="Ank"/>
    <property type="match status" value="1"/>
</dbReference>
<accession>A0A2S2R8M9</accession>
<proteinExistence type="predicted"/>
<evidence type="ECO:0000313" key="22">
    <source>
        <dbReference type="Proteomes" id="UP000694846"/>
    </source>
</evidence>
<dbReference type="InterPro" id="IPR040847">
    <property type="entry name" value="SH3_15"/>
</dbReference>
<keyword evidence="9 16" id="KW-0863">Zinc-finger</keyword>
<evidence type="ECO:0000256" key="1">
    <source>
        <dbReference type="ARBA" id="ARBA00000900"/>
    </source>
</evidence>
<evidence type="ECO:0000256" key="6">
    <source>
        <dbReference type="ARBA" id="ARBA00022679"/>
    </source>
</evidence>
<gene>
    <name evidence="21" type="primary">mib1</name>
    <name evidence="23 24 25" type="synonym">LOC112688968</name>
    <name evidence="21" type="ORF">g.133751</name>
</gene>
<keyword evidence="11" id="KW-0862">Zinc</keyword>
<feature type="repeat" description="ANK" evidence="15">
    <location>
        <begin position="905"/>
        <end position="938"/>
    </location>
</feature>
<evidence type="ECO:0000313" key="23">
    <source>
        <dbReference type="RefSeq" id="XP_025418211.1"/>
    </source>
</evidence>
<feature type="domain" description="ZZ-type" evidence="19">
    <location>
        <begin position="79"/>
        <end position="146"/>
    </location>
</feature>
<keyword evidence="10" id="KW-0833">Ubl conjugation pathway</keyword>
<dbReference type="Proteomes" id="UP000694846">
    <property type="component" value="Unplaced"/>
</dbReference>
<evidence type="ECO:0000259" key="20">
    <source>
        <dbReference type="PROSITE" id="PS51416"/>
    </source>
</evidence>
<keyword evidence="6" id="KW-0808">Transferase</keyword>
<dbReference type="PROSITE" id="PS50297">
    <property type="entry name" value="ANK_REP_REGION"/>
    <property type="match status" value="4"/>
</dbReference>
<evidence type="ECO:0000256" key="14">
    <source>
        <dbReference type="ARBA" id="ARBA00023054"/>
    </source>
</evidence>
<dbReference type="Gene3D" id="3.30.60.90">
    <property type="match status" value="1"/>
</dbReference>
<feature type="domain" description="MIB/HERC2" evidence="20">
    <location>
        <begin position="2"/>
        <end position="72"/>
    </location>
</feature>
<dbReference type="GO" id="GO:0007219">
    <property type="term" value="P:Notch signaling pathway"/>
    <property type="evidence" value="ECO:0007669"/>
    <property type="project" value="UniProtKB-KW"/>
</dbReference>
<sequence length="1590" mass="172064">MSQVCSTLLNYVGARVIRGPSWKWNKQDGGEGNVGTVRSFESHEEVVVVWDNGIAANYRCSGQYDLRIYDSGPTGHSKHIGTSCYACKTTPIIGHRWKCVSCPPRPLSGTDQEITVNYSVDLCSTCYHGDKHNVRHKFILIEQPLPPDLLDSTPPSPIININGESVTELEQRKKSKKVTIRGIFTGARVARGVDWQWDDQDGGCITQKGLNNDISQAAIRRGKVCEIQDWSLVSGSVRSAALVQWDNPISNTGGKNLYRLGFEGMSDLKCLTSAKAPTTAYRDHLPLLGQHCHEALQLYELLRRVPRGLNPNQQQFQNLEIGDRVRIDLEYDVVRALQRDHGGWVECMNEECLKGMRQSATIGSIIGFDEDHDVVVMYPSGNRWTFNAAALTKVNNNIITPTTTVASIANPSASLPSSPQEYSFSVGSTVKISEDLDYVRQLQKGHGEWADGMAMTLGEIGYIQQVYDDGDLKIVVCNTSWTYNPRAVTLISEFNRNNSIAASNSTSASRATVSNIEGSQEESQNDTRIRSANERQVIGSELVRLAANGDVENCRKILENEQNFEANQVNQESTEELILTNFVSGGHTALQAAAQNGHADVCRMLIREFNTDVEFQDKDGDRAIHHAAFGNQPHVIHVLCVVFDADINARNKRGQTPLHIAVNRGYAYVCRMLLRLNCLPNLQDNEGDTPLHDAISRKRDDLVAMLMEGGGGCIVTNNIPSSTVTAAVLNGSERAFDRGQPMPNHVEVTVAPAATNTVAATISNTASVNRDENATSTTVTSDIKRGVSIASGQNEDATGCSASVSCSSAVPSMAMEMNLSDHCKASTPAECATNMNAELGYPAIGSPPADLMVVNTNGFNPLQHAALRGNPGATAIILDWIASNGGRGNNAAGHRYWIVDEPKDDGYTALHLAALNNHDRVALLLLVRGRADPNKRNVNKQTALHLAVERQHADIVKLLVRHGADPNIPDKDGDTPMHEALRHHTLLQLKTVGTPPAPGMSLGYMPGDPNSKFRDDGGGGITLRNLLAGNRVIREYRRFGDECSPVSRTVTKDPCPVEQAAELWAAKGPAYLEMFASPVSAVQRLMAELLGQTEEFRRLHLNATGDENVSDGEKKEDDVPATVASTSDANSSMAPKSNKPKKLNYRRRIKKSPLWNVRQQTVDDQTGPQVAGEARTAALGAAMAISGPGSRNLLGQPTRGPGSRSAPTSPVATDNNTIPPPPNATVIVCVLAGTGRADLWVRNNRGQTPLDLCPADQPLRRALIKCCDAAARTRSAQAAAAAAESGTSPPAPAKQWPQPSQLMLYNMPPDYTTKAPYHDAYASIAIGDPGSPKECFKHPPFSKDGFPNFTGKRANIFYRLVSLGIEYSEVLKQVALIDPTLVGSDNEASTSSVSTADGATVNLDNEYSNSVNSEDQDDDTDISQAFGGLNMNVNSSNSSCNMTDNNGGSSASGQMTITAGGSNDIECLPSTSNSTSFTVANNTVTQQQDKQTNGQDQKSVDISNSPVPHERPKPPSEVASNSSDPALVEKLMQQLNDLKEMNMCPVCLDRLKNMVFMCGHGTCQLCGDRMAPGQPCPICRKPVAHKILLY</sequence>
<dbReference type="GO" id="GO:0005737">
    <property type="term" value="C:cytoplasm"/>
    <property type="evidence" value="ECO:0007669"/>
    <property type="project" value="UniProtKB-SubCell"/>
</dbReference>
<dbReference type="InterPro" id="IPR001841">
    <property type="entry name" value="Znf_RING"/>
</dbReference>
<dbReference type="InterPro" id="IPR036770">
    <property type="entry name" value="Ankyrin_rpt-contain_sf"/>
</dbReference>
<feature type="repeat" description="ANK" evidence="15">
    <location>
        <begin position="939"/>
        <end position="971"/>
    </location>
</feature>
<keyword evidence="7" id="KW-0479">Metal-binding</keyword>
<feature type="domain" description="RING-type" evidence="18">
    <location>
        <begin position="1544"/>
        <end position="1580"/>
    </location>
</feature>
<dbReference type="SMART" id="SM00184">
    <property type="entry name" value="RING"/>
    <property type="match status" value="1"/>
</dbReference>
<dbReference type="SUPFAM" id="SSF57850">
    <property type="entry name" value="RING/U-box"/>
    <property type="match status" value="2"/>
</dbReference>
<dbReference type="Pfam" id="PF06701">
    <property type="entry name" value="MIB_HERC2"/>
    <property type="match status" value="2"/>
</dbReference>
<evidence type="ECO:0000259" key="19">
    <source>
        <dbReference type="PROSITE" id="PS50135"/>
    </source>
</evidence>
<dbReference type="InterPro" id="IPR002110">
    <property type="entry name" value="Ankyrin_rpt"/>
</dbReference>
<feature type="repeat" description="ANK" evidence="15">
    <location>
        <begin position="686"/>
        <end position="718"/>
    </location>
</feature>
<dbReference type="InterPro" id="IPR010606">
    <property type="entry name" value="Mib_Herc2"/>
</dbReference>
<feature type="domain" description="MIB/HERC2" evidence="20">
    <location>
        <begin position="175"/>
        <end position="274"/>
    </location>
</feature>
<dbReference type="Pfam" id="PF12796">
    <property type="entry name" value="Ank_2"/>
    <property type="match status" value="2"/>
</dbReference>
<dbReference type="SUPFAM" id="SSF48403">
    <property type="entry name" value="Ankyrin repeat"/>
    <property type="match status" value="1"/>
</dbReference>
<feature type="compositionally biased region" description="Polar residues" evidence="17">
    <location>
        <begin position="1123"/>
        <end position="1135"/>
    </location>
</feature>
<evidence type="ECO:0000256" key="3">
    <source>
        <dbReference type="ARBA" id="ARBA00004906"/>
    </source>
</evidence>
<feature type="repeat" description="ANK" evidence="15">
    <location>
        <begin position="653"/>
        <end position="685"/>
    </location>
</feature>
<dbReference type="OrthoDB" id="2122982at2759"/>
<dbReference type="CDD" id="cd16727">
    <property type="entry name" value="RING-HC_MIB1_rpt3"/>
    <property type="match status" value="1"/>
</dbReference>
<evidence type="ECO:0000256" key="17">
    <source>
        <dbReference type="SAM" id="MobiDB-lite"/>
    </source>
</evidence>
<keyword evidence="14" id="KW-0175">Coiled coil</keyword>
<comment type="subcellular location">
    <subcellularLocation>
        <location evidence="2">Cytoplasm</location>
    </subcellularLocation>
</comment>
<evidence type="ECO:0000256" key="9">
    <source>
        <dbReference type="ARBA" id="ARBA00022771"/>
    </source>
</evidence>
<dbReference type="Pfam" id="PF13920">
    <property type="entry name" value="zf-C3HC4_3"/>
    <property type="match status" value="1"/>
</dbReference>
<keyword evidence="22" id="KW-1185">Reference proteome</keyword>
<feature type="region of interest" description="Disordered" evidence="17">
    <location>
        <begin position="1485"/>
        <end position="1525"/>
    </location>
</feature>
<dbReference type="GO" id="GO:0016567">
    <property type="term" value="P:protein ubiquitination"/>
    <property type="evidence" value="ECO:0007669"/>
    <property type="project" value="UniProtKB-UniPathway"/>
</dbReference>
<organism evidence="21">
    <name type="scientific">Sipha flava</name>
    <name type="common">yellow sugarcane aphid</name>
    <dbReference type="NCBI Taxonomy" id="143950"/>
    <lineage>
        <taxon>Eukaryota</taxon>
        <taxon>Metazoa</taxon>
        <taxon>Ecdysozoa</taxon>
        <taxon>Arthropoda</taxon>
        <taxon>Hexapoda</taxon>
        <taxon>Insecta</taxon>
        <taxon>Pterygota</taxon>
        <taxon>Neoptera</taxon>
        <taxon>Paraneoptera</taxon>
        <taxon>Hemiptera</taxon>
        <taxon>Sternorrhyncha</taxon>
        <taxon>Aphidomorpha</taxon>
        <taxon>Aphidoidea</taxon>
        <taxon>Aphididae</taxon>
        <taxon>Sipha</taxon>
    </lineage>
</organism>
<feature type="region of interest" description="Disordered" evidence="17">
    <location>
        <begin position="503"/>
        <end position="531"/>
    </location>
</feature>
<dbReference type="Gene3D" id="2.30.30.40">
    <property type="entry name" value="SH3 Domains"/>
    <property type="match status" value="2"/>
</dbReference>
<dbReference type="InterPro" id="IPR000433">
    <property type="entry name" value="Znf_ZZ"/>
</dbReference>
<dbReference type="PROSITE" id="PS50088">
    <property type="entry name" value="ANK_REPEAT"/>
    <property type="match status" value="4"/>
</dbReference>
<dbReference type="UniPathway" id="UPA00143"/>
<dbReference type="RefSeq" id="XP_025418211.1">
    <property type="nucleotide sequence ID" value="XM_025562426.1"/>
</dbReference>
<evidence type="ECO:0000256" key="2">
    <source>
        <dbReference type="ARBA" id="ARBA00004496"/>
    </source>
</evidence>
<feature type="compositionally biased region" description="Polar residues" evidence="17">
    <location>
        <begin position="1386"/>
        <end position="1413"/>
    </location>
</feature>
<dbReference type="Gene3D" id="1.25.40.20">
    <property type="entry name" value="Ankyrin repeat-containing domain"/>
    <property type="match status" value="2"/>
</dbReference>
<feature type="compositionally biased region" description="Low complexity" evidence="17">
    <location>
        <begin position="503"/>
        <end position="515"/>
    </location>
</feature>
<feature type="region of interest" description="Disordered" evidence="17">
    <location>
        <begin position="1383"/>
        <end position="1457"/>
    </location>
</feature>
<keyword evidence="13 15" id="KW-0040">ANK repeat</keyword>
<evidence type="ECO:0000256" key="11">
    <source>
        <dbReference type="ARBA" id="ARBA00022833"/>
    </source>
</evidence>
<evidence type="ECO:0000259" key="18">
    <source>
        <dbReference type="PROSITE" id="PS50089"/>
    </source>
</evidence>
<dbReference type="SUPFAM" id="SSF159034">
    <property type="entry name" value="Mib/herc2 domain-like"/>
    <property type="match status" value="2"/>
</dbReference>
<feature type="compositionally biased region" description="Low complexity" evidence="17">
    <location>
        <begin position="1485"/>
        <end position="1497"/>
    </location>
</feature>
<dbReference type="Pfam" id="PF18346">
    <property type="entry name" value="SH3_15"/>
    <property type="match status" value="2"/>
</dbReference>
<dbReference type="PANTHER" id="PTHR24202:SF53">
    <property type="entry name" value="E3 UBIQUITIN-PROTEIN LIGASE MIB1"/>
    <property type="match status" value="1"/>
</dbReference>